<dbReference type="InterPro" id="IPR007343">
    <property type="entry name" value="Uncharacterised_pept_Zn_put"/>
</dbReference>
<dbReference type="RefSeq" id="WP_208811630.1">
    <property type="nucleotide sequence ID" value="NZ_WVUH01000025.1"/>
</dbReference>
<evidence type="ECO:0000256" key="2">
    <source>
        <dbReference type="ARBA" id="ARBA00022692"/>
    </source>
</evidence>
<feature type="non-terminal residue" evidence="5">
    <location>
        <position position="1"/>
    </location>
</feature>
<evidence type="ECO:0000256" key="3">
    <source>
        <dbReference type="ARBA" id="ARBA00022989"/>
    </source>
</evidence>
<comment type="subcellular location">
    <subcellularLocation>
        <location evidence="1">Membrane</location>
        <topology evidence="1">Single-pass membrane protein</topology>
    </subcellularLocation>
</comment>
<accession>A0ABS3VLU1</accession>
<protein>
    <recommendedName>
        <fullName evidence="7">Neutral zinc metallopeptidase</fullName>
    </recommendedName>
</protein>
<evidence type="ECO:0000256" key="4">
    <source>
        <dbReference type="ARBA" id="ARBA00023136"/>
    </source>
</evidence>
<evidence type="ECO:0008006" key="7">
    <source>
        <dbReference type="Google" id="ProtNLM"/>
    </source>
</evidence>
<name>A0ABS3VLU1_MICEH</name>
<dbReference type="PANTHER" id="PTHR30168">
    <property type="entry name" value="PUTATIVE MEMBRANE PROTEIN YPFJ"/>
    <property type="match status" value="1"/>
</dbReference>
<dbReference type="PANTHER" id="PTHR30168:SF0">
    <property type="entry name" value="INNER MEMBRANE PROTEIN"/>
    <property type="match status" value="1"/>
</dbReference>
<organism evidence="5 6">
    <name type="scientific">Micromonospora echinofusca</name>
    <dbReference type="NCBI Taxonomy" id="47858"/>
    <lineage>
        <taxon>Bacteria</taxon>
        <taxon>Bacillati</taxon>
        <taxon>Actinomycetota</taxon>
        <taxon>Actinomycetes</taxon>
        <taxon>Micromonosporales</taxon>
        <taxon>Micromonosporaceae</taxon>
        <taxon>Micromonospora</taxon>
    </lineage>
</organism>
<keyword evidence="3" id="KW-1133">Transmembrane helix</keyword>
<dbReference type="Proteomes" id="UP000823521">
    <property type="component" value="Unassembled WGS sequence"/>
</dbReference>
<evidence type="ECO:0000313" key="5">
    <source>
        <dbReference type="EMBL" id="MBO4205453.1"/>
    </source>
</evidence>
<evidence type="ECO:0000256" key="1">
    <source>
        <dbReference type="ARBA" id="ARBA00004167"/>
    </source>
</evidence>
<keyword evidence="2" id="KW-0812">Transmembrane</keyword>
<dbReference type="EMBL" id="WVUH01000025">
    <property type="protein sequence ID" value="MBO4205453.1"/>
    <property type="molecule type" value="Genomic_DNA"/>
</dbReference>
<dbReference type="SUPFAM" id="SSF55486">
    <property type="entry name" value="Metalloproteases ('zincins'), catalytic domain"/>
    <property type="match status" value="1"/>
</dbReference>
<evidence type="ECO:0000313" key="6">
    <source>
        <dbReference type="Proteomes" id="UP000823521"/>
    </source>
</evidence>
<reference evidence="5 6" key="1">
    <citation type="submission" date="2019-12" db="EMBL/GenBank/DDBJ databases">
        <title>Whole genome sequencing of endophytic Actinobacterium Micromonospora sp. MPMI6T.</title>
        <authorList>
            <person name="Evv R."/>
            <person name="Podile A.R."/>
        </authorList>
    </citation>
    <scope>NUCLEOTIDE SEQUENCE [LARGE SCALE GENOMIC DNA]</scope>
    <source>
        <strain evidence="5 6">MPMI6</strain>
    </source>
</reference>
<dbReference type="Pfam" id="PF04228">
    <property type="entry name" value="Zn_peptidase"/>
    <property type="match status" value="1"/>
</dbReference>
<keyword evidence="6" id="KW-1185">Reference proteome</keyword>
<gene>
    <name evidence="5" type="ORF">GSF22_05435</name>
</gene>
<proteinExistence type="predicted"/>
<sequence length="205" mass="22661">ENPAPTGTVTERADGTTSVEEFQRDISGAVAAAERYWAARFRASGQRFQPIREVIAYQRDGEVACAGQGLPRNNAVYCSRGDFIAYDVRWAVGAFRQIGDAFLFYLLGHEYAHGIQVRLGIRYDYTIQQELQADCMAGAYLGDSVRTEELSLDDGDLDELREGLLAVGDDLGQPWFAEGAHGSPEQRTEAFFNGYERSLDACELG</sequence>
<comment type="caution">
    <text evidence="5">The sequence shown here is derived from an EMBL/GenBank/DDBJ whole genome shotgun (WGS) entry which is preliminary data.</text>
</comment>
<keyword evidence="4" id="KW-0472">Membrane</keyword>